<evidence type="ECO:0000313" key="2">
    <source>
        <dbReference type="Proteomes" id="UP001156398"/>
    </source>
</evidence>
<name>A0ABT6W8J9_9ACTN</name>
<dbReference type="Proteomes" id="UP001156398">
    <property type="component" value="Unassembled WGS sequence"/>
</dbReference>
<evidence type="ECO:0000313" key="1">
    <source>
        <dbReference type="EMBL" id="MDI5965811.1"/>
    </source>
</evidence>
<gene>
    <name evidence="1" type="ORF">POF43_024295</name>
</gene>
<proteinExistence type="predicted"/>
<organism evidence="1 2">
    <name type="scientific">Streptantibioticus silvisoli</name>
    <dbReference type="NCBI Taxonomy" id="2705255"/>
    <lineage>
        <taxon>Bacteria</taxon>
        <taxon>Bacillati</taxon>
        <taxon>Actinomycetota</taxon>
        <taxon>Actinomycetes</taxon>
        <taxon>Kitasatosporales</taxon>
        <taxon>Streptomycetaceae</taxon>
        <taxon>Streptantibioticus</taxon>
    </lineage>
</organism>
<sequence>MNVSLCKHSHPCQPPLGSITRPGPCVDCGTSWGAVQDELARQQQALILGTVRTGECPDCAQVKKLFRFQAEEQPWHEFGVQLPITFLCIDCWNTAAASENAFTAALFESV</sequence>
<keyword evidence="2" id="KW-1185">Reference proteome</keyword>
<accession>A0ABT6W8J9</accession>
<protein>
    <submittedName>
        <fullName evidence="1">Uncharacterized protein</fullName>
    </submittedName>
</protein>
<reference evidence="1 2" key="1">
    <citation type="submission" date="2023-05" db="EMBL/GenBank/DDBJ databases">
        <title>Streptantibioticus silvisoli sp. nov., acidotolerant actinomycetes 1 from pine litter.</title>
        <authorList>
            <person name="Swiecimska M."/>
            <person name="Golinska P."/>
            <person name="Sangal V."/>
            <person name="Wachnowicz B."/>
            <person name="Goodfellow M."/>
        </authorList>
    </citation>
    <scope>NUCLEOTIDE SEQUENCE [LARGE SCALE GENOMIC DNA]</scope>
    <source>
        <strain evidence="1 2">SL54</strain>
    </source>
</reference>
<comment type="caution">
    <text evidence="1">The sequence shown here is derived from an EMBL/GenBank/DDBJ whole genome shotgun (WGS) entry which is preliminary data.</text>
</comment>
<dbReference type="EMBL" id="JAAGKO020000040">
    <property type="protein sequence ID" value="MDI5965811.1"/>
    <property type="molecule type" value="Genomic_DNA"/>
</dbReference>
<dbReference type="RefSeq" id="WP_271322973.1">
    <property type="nucleotide sequence ID" value="NZ_JAAGKO020000040.1"/>
</dbReference>